<dbReference type="AlphaFoldDB" id="A0AAN6VAD4"/>
<reference evidence="2" key="2">
    <citation type="submission" date="2023-05" db="EMBL/GenBank/DDBJ databases">
        <authorList>
            <consortium name="Lawrence Berkeley National Laboratory"/>
            <person name="Steindorff A."/>
            <person name="Hensen N."/>
            <person name="Bonometti L."/>
            <person name="Westerberg I."/>
            <person name="Brannstrom I.O."/>
            <person name="Guillou S."/>
            <person name="Cros-Aarteil S."/>
            <person name="Calhoun S."/>
            <person name="Haridas S."/>
            <person name="Kuo A."/>
            <person name="Mondo S."/>
            <person name="Pangilinan J."/>
            <person name="Riley R."/>
            <person name="Labutti K."/>
            <person name="Andreopoulos B."/>
            <person name="Lipzen A."/>
            <person name="Chen C."/>
            <person name="Yanf M."/>
            <person name="Daum C."/>
            <person name="Ng V."/>
            <person name="Clum A."/>
            <person name="Ohm R."/>
            <person name="Martin F."/>
            <person name="Silar P."/>
            <person name="Natvig D."/>
            <person name="Lalanne C."/>
            <person name="Gautier V."/>
            <person name="Ament-Velasquez S.L."/>
            <person name="Kruys A."/>
            <person name="Hutchinson M.I."/>
            <person name="Powell A.J."/>
            <person name="Barry K."/>
            <person name="Miller A.N."/>
            <person name="Grigoriev I.V."/>
            <person name="Debuchy R."/>
            <person name="Gladieux P."/>
            <person name="Thoren M.H."/>
            <person name="Johannesson H."/>
        </authorList>
    </citation>
    <scope>NUCLEOTIDE SEQUENCE</scope>
    <source>
        <strain evidence="2">CBS 141.50</strain>
    </source>
</reference>
<dbReference type="RefSeq" id="XP_062641154.1">
    <property type="nucleotide sequence ID" value="XM_062779096.1"/>
</dbReference>
<feature type="chain" id="PRO_5042944992" evidence="1">
    <location>
        <begin position="19"/>
        <end position="120"/>
    </location>
</feature>
<protein>
    <submittedName>
        <fullName evidence="2">Uncharacterized protein</fullName>
    </submittedName>
</protein>
<sequence>MQLTTLTFLASTVAAVSAAALTPEPEPELKKFSLTPVREDTPIHKALLRASKDDELFLDGGDHNSHQQMYTNSAKYKDDGSYSVSLYVGNPSQDGRKLCIPFQAEVTDEPTPVSCKYTEQ</sequence>
<organism evidence="2 3">
    <name type="scientific">Dichotomopilus funicola</name>
    <dbReference type="NCBI Taxonomy" id="1934379"/>
    <lineage>
        <taxon>Eukaryota</taxon>
        <taxon>Fungi</taxon>
        <taxon>Dikarya</taxon>
        <taxon>Ascomycota</taxon>
        <taxon>Pezizomycotina</taxon>
        <taxon>Sordariomycetes</taxon>
        <taxon>Sordariomycetidae</taxon>
        <taxon>Sordariales</taxon>
        <taxon>Chaetomiaceae</taxon>
        <taxon>Dichotomopilus</taxon>
    </lineage>
</organism>
<dbReference type="Proteomes" id="UP001302676">
    <property type="component" value="Unassembled WGS sequence"/>
</dbReference>
<evidence type="ECO:0000256" key="1">
    <source>
        <dbReference type="SAM" id="SignalP"/>
    </source>
</evidence>
<accession>A0AAN6VAD4</accession>
<name>A0AAN6VAD4_9PEZI</name>
<dbReference type="EMBL" id="MU853555">
    <property type="protein sequence ID" value="KAK4147783.1"/>
    <property type="molecule type" value="Genomic_DNA"/>
</dbReference>
<keyword evidence="1" id="KW-0732">Signal</keyword>
<gene>
    <name evidence="2" type="ORF">C8A04DRAFT_24337</name>
</gene>
<feature type="signal peptide" evidence="1">
    <location>
        <begin position="1"/>
        <end position="18"/>
    </location>
</feature>
<evidence type="ECO:0000313" key="3">
    <source>
        <dbReference type="Proteomes" id="UP001302676"/>
    </source>
</evidence>
<proteinExistence type="predicted"/>
<reference evidence="2" key="1">
    <citation type="journal article" date="2023" name="Mol. Phylogenet. Evol.">
        <title>Genome-scale phylogeny and comparative genomics of the fungal order Sordariales.</title>
        <authorList>
            <person name="Hensen N."/>
            <person name="Bonometti L."/>
            <person name="Westerberg I."/>
            <person name="Brannstrom I.O."/>
            <person name="Guillou S."/>
            <person name="Cros-Aarteil S."/>
            <person name="Calhoun S."/>
            <person name="Haridas S."/>
            <person name="Kuo A."/>
            <person name="Mondo S."/>
            <person name="Pangilinan J."/>
            <person name="Riley R."/>
            <person name="LaButti K."/>
            <person name="Andreopoulos B."/>
            <person name="Lipzen A."/>
            <person name="Chen C."/>
            <person name="Yan M."/>
            <person name="Daum C."/>
            <person name="Ng V."/>
            <person name="Clum A."/>
            <person name="Steindorff A."/>
            <person name="Ohm R.A."/>
            <person name="Martin F."/>
            <person name="Silar P."/>
            <person name="Natvig D.O."/>
            <person name="Lalanne C."/>
            <person name="Gautier V."/>
            <person name="Ament-Velasquez S.L."/>
            <person name="Kruys A."/>
            <person name="Hutchinson M.I."/>
            <person name="Powell A.J."/>
            <person name="Barry K."/>
            <person name="Miller A.N."/>
            <person name="Grigoriev I.V."/>
            <person name="Debuchy R."/>
            <person name="Gladieux P."/>
            <person name="Hiltunen Thoren M."/>
            <person name="Johannesson H."/>
        </authorList>
    </citation>
    <scope>NUCLEOTIDE SEQUENCE</scope>
    <source>
        <strain evidence="2">CBS 141.50</strain>
    </source>
</reference>
<evidence type="ECO:0000313" key="2">
    <source>
        <dbReference type="EMBL" id="KAK4147783.1"/>
    </source>
</evidence>
<comment type="caution">
    <text evidence="2">The sequence shown here is derived from an EMBL/GenBank/DDBJ whole genome shotgun (WGS) entry which is preliminary data.</text>
</comment>
<keyword evidence="3" id="KW-1185">Reference proteome</keyword>
<dbReference type="GeneID" id="87815709"/>